<evidence type="ECO:0000313" key="3">
    <source>
        <dbReference type="Proteomes" id="UP000018817"/>
    </source>
</evidence>
<proteinExistence type="predicted"/>
<sequence length="280" mass="31199">MASRKPQRRMLKRCDGLGCCSWKSAFGAVVPHTPARRMYNKSKMTGLLMLVIWIPFNGCTTTGLRGTRAALFVLQQAVATWKSCGGCTQRGGKEQSGDMDSQAALEIADAHNHSDVVEWFQAHQKACNPLDCDSGYQVTSRADRGSEQVRCHFMLKYPVSYVKSLKWSPTATSMRSPKQARHNANEGVVIHTQISSGRAPTSFVSPSGVSCGWIRSSDEENIAVNAGYVEWTLVNRDKVVAAADKWQFAGTVAYKYGMIVRAFRKLVDLLVIFWWRSHDR</sequence>
<keyword evidence="1" id="KW-1133">Transmembrane helix</keyword>
<dbReference type="EMBL" id="KI669599">
    <property type="protein sequence ID" value="ETN05474.1"/>
    <property type="molecule type" value="Genomic_DNA"/>
</dbReference>
<dbReference type="RefSeq" id="XP_008908996.1">
    <property type="nucleotide sequence ID" value="XM_008910748.1"/>
</dbReference>
<reference evidence="2 3" key="2">
    <citation type="submission" date="2013-11" db="EMBL/GenBank/DDBJ databases">
        <title>The Genome Sequence of Phytophthora parasitica INRA-310.</title>
        <authorList>
            <consortium name="The Broad Institute Genomics Platform"/>
            <person name="Russ C."/>
            <person name="Tyler B."/>
            <person name="Panabieres F."/>
            <person name="Shan W."/>
            <person name="Tripathy S."/>
            <person name="Grunwald N."/>
            <person name="Machado M."/>
            <person name="Johnson C.S."/>
            <person name="Arredondo F."/>
            <person name="Hong C."/>
            <person name="Coffey M."/>
            <person name="Young S.K."/>
            <person name="Zeng Q."/>
            <person name="Gargeya S."/>
            <person name="Fitzgerald M."/>
            <person name="Abouelleil A."/>
            <person name="Alvarado L."/>
            <person name="Chapman S.B."/>
            <person name="Gainer-Dewar J."/>
            <person name="Goldberg J."/>
            <person name="Griggs A."/>
            <person name="Gujja S."/>
            <person name="Hansen M."/>
            <person name="Howarth C."/>
            <person name="Imamovic A."/>
            <person name="Ireland A."/>
            <person name="Larimer J."/>
            <person name="McCowan C."/>
            <person name="Murphy C."/>
            <person name="Pearson M."/>
            <person name="Poon T.W."/>
            <person name="Priest M."/>
            <person name="Roberts A."/>
            <person name="Saif S."/>
            <person name="Shea T."/>
            <person name="Sykes S."/>
            <person name="Wortman J."/>
            <person name="Nusbaum C."/>
            <person name="Birren B."/>
        </authorList>
    </citation>
    <scope>NUCLEOTIDE SEQUENCE [LARGE SCALE GENOMIC DNA]</scope>
    <source>
        <strain evidence="2 3">INRA-310</strain>
    </source>
</reference>
<evidence type="ECO:0000313" key="2">
    <source>
        <dbReference type="EMBL" id="ETN05474.1"/>
    </source>
</evidence>
<organism evidence="2 3">
    <name type="scientific">Phytophthora nicotianae (strain INRA-310)</name>
    <name type="common">Phytophthora parasitica</name>
    <dbReference type="NCBI Taxonomy" id="761204"/>
    <lineage>
        <taxon>Eukaryota</taxon>
        <taxon>Sar</taxon>
        <taxon>Stramenopiles</taxon>
        <taxon>Oomycota</taxon>
        <taxon>Peronosporomycetes</taxon>
        <taxon>Peronosporales</taxon>
        <taxon>Peronosporaceae</taxon>
        <taxon>Phytophthora</taxon>
    </lineage>
</organism>
<dbReference type="VEuPathDB" id="FungiDB:PPTG_14206"/>
<keyword evidence="1" id="KW-0812">Transmembrane</keyword>
<dbReference type="STRING" id="761204.W2PYY8"/>
<protein>
    <submittedName>
        <fullName evidence="2">Uncharacterized protein</fullName>
    </submittedName>
</protein>
<dbReference type="AlphaFoldDB" id="W2PYY8"/>
<reference evidence="3" key="1">
    <citation type="submission" date="2011-12" db="EMBL/GenBank/DDBJ databases">
        <authorList>
            <consortium name="The Broad Institute Genome Sequencing Platform"/>
            <person name="Russ C."/>
            <person name="Tyler B."/>
            <person name="Panabieres F."/>
            <person name="Shan W."/>
            <person name="Tripathy S."/>
            <person name="Grunwald N."/>
            <person name="Machado M."/>
            <person name="Young S.K."/>
            <person name="Zeng Q."/>
            <person name="Gargeya S."/>
            <person name="Fitzgerald M."/>
            <person name="Haas B."/>
            <person name="Abouelleil A."/>
            <person name="Alvarado L."/>
            <person name="Arachchi H.M."/>
            <person name="Berlin A."/>
            <person name="Chapman S.B."/>
            <person name="Gearin G."/>
            <person name="Goldberg J."/>
            <person name="Griggs A."/>
            <person name="Gujja S."/>
            <person name="Hansen M."/>
            <person name="Heiman D."/>
            <person name="Howarth C."/>
            <person name="Larimer J."/>
            <person name="Lui A."/>
            <person name="MacDonald P.J.P."/>
            <person name="McCowen C."/>
            <person name="Montmayeur A."/>
            <person name="Murphy C."/>
            <person name="Neiman D."/>
            <person name="Pearson M."/>
            <person name="Priest M."/>
            <person name="Roberts A."/>
            <person name="Saif S."/>
            <person name="Shea T."/>
            <person name="Sisk P."/>
            <person name="Stolte C."/>
            <person name="Sykes S."/>
            <person name="Wortman J."/>
            <person name="Nusbaum C."/>
            <person name="Birren B."/>
        </authorList>
    </citation>
    <scope>NUCLEOTIDE SEQUENCE [LARGE SCALE GENOMIC DNA]</scope>
    <source>
        <strain evidence="3">INRA-310</strain>
    </source>
</reference>
<keyword evidence="1" id="KW-0472">Membrane</keyword>
<name>W2PYY8_PHYN3</name>
<evidence type="ECO:0000256" key="1">
    <source>
        <dbReference type="SAM" id="Phobius"/>
    </source>
</evidence>
<dbReference type="Proteomes" id="UP000018817">
    <property type="component" value="Unassembled WGS sequence"/>
</dbReference>
<dbReference type="GeneID" id="20183505"/>
<feature type="transmembrane region" description="Helical" evidence="1">
    <location>
        <begin position="46"/>
        <end position="64"/>
    </location>
</feature>
<gene>
    <name evidence="2" type="ORF">PPTG_14206</name>
</gene>
<accession>W2PYY8</accession>